<dbReference type="PROSITE" id="PS51186">
    <property type="entry name" value="GNAT"/>
    <property type="match status" value="1"/>
</dbReference>
<dbReference type="Gene3D" id="3.40.630.30">
    <property type="match status" value="1"/>
</dbReference>
<dbReference type="CDD" id="cd04301">
    <property type="entry name" value="NAT_SF"/>
    <property type="match status" value="1"/>
</dbReference>
<protein>
    <submittedName>
        <fullName evidence="2">N-acetyltransferase</fullName>
    </submittedName>
</protein>
<keyword evidence="3" id="KW-1185">Reference proteome</keyword>
<dbReference type="Pfam" id="PF13508">
    <property type="entry name" value="Acetyltransf_7"/>
    <property type="match status" value="1"/>
</dbReference>
<organism evidence="2 3">
    <name type="scientific">Stenomitos frigidus ULC18</name>
    <dbReference type="NCBI Taxonomy" id="2107698"/>
    <lineage>
        <taxon>Bacteria</taxon>
        <taxon>Bacillati</taxon>
        <taxon>Cyanobacteriota</taxon>
        <taxon>Cyanophyceae</taxon>
        <taxon>Leptolyngbyales</taxon>
        <taxon>Leptolyngbyaceae</taxon>
        <taxon>Stenomitos</taxon>
    </lineage>
</organism>
<evidence type="ECO:0000313" key="2">
    <source>
        <dbReference type="EMBL" id="PSB24845.1"/>
    </source>
</evidence>
<accession>A0A2T1DWH8</accession>
<name>A0A2T1DWH8_9CYAN</name>
<dbReference type="PANTHER" id="PTHR43233:SF1">
    <property type="entry name" value="FAMILY N-ACETYLTRANSFERASE, PUTATIVE (AFU_ORTHOLOGUE AFUA_6G03350)-RELATED"/>
    <property type="match status" value="1"/>
</dbReference>
<dbReference type="OrthoDB" id="88131at2"/>
<dbReference type="GO" id="GO:0016747">
    <property type="term" value="F:acyltransferase activity, transferring groups other than amino-acyl groups"/>
    <property type="evidence" value="ECO:0007669"/>
    <property type="project" value="InterPro"/>
</dbReference>
<reference evidence="2 3" key="2">
    <citation type="submission" date="2018-03" db="EMBL/GenBank/DDBJ databases">
        <title>The ancient ancestry and fast evolution of plastids.</title>
        <authorList>
            <person name="Moore K.R."/>
            <person name="Magnabosco C."/>
            <person name="Momper L."/>
            <person name="Gold D.A."/>
            <person name="Bosak T."/>
            <person name="Fournier G.P."/>
        </authorList>
    </citation>
    <scope>NUCLEOTIDE SEQUENCE [LARGE SCALE GENOMIC DNA]</scope>
    <source>
        <strain evidence="2 3">ULC18</strain>
    </source>
</reference>
<dbReference type="InterPro" id="IPR053144">
    <property type="entry name" value="Acetyltransferase_Butenolide"/>
</dbReference>
<comment type="caution">
    <text evidence="2">The sequence shown here is derived from an EMBL/GenBank/DDBJ whole genome shotgun (WGS) entry which is preliminary data.</text>
</comment>
<proteinExistence type="predicted"/>
<evidence type="ECO:0000313" key="3">
    <source>
        <dbReference type="Proteomes" id="UP000239576"/>
    </source>
</evidence>
<gene>
    <name evidence="2" type="ORF">C7B82_25960</name>
</gene>
<dbReference type="PANTHER" id="PTHR43233">
    <property type="entry name" value="FAMILY N-ACETYLTRANSFERASE, PUTATIVE (AFU_ORTHOLOGUE AFUA_6G03350)-RELATED"/>
    <property type="match status" value="1"/>
</dbReference>
<reference evidence="3" key="1">
    <citation type="submission" date="2018-02" db="EMBL/GenBank/DDBJ databases">
        <authorList>
            <person name="Moore K."/>
            <person name="Momper L."/>
        </authorList>
    </citation>
    <scope>NUCLEOTIDE SEQUENCE [LARGE SCALE GENOMIC DNA]</scope>
    <source>
        <strain evidence="3">ULC18</strain>
    </source>
</reference>
<feature type="domain" description="N-acetyltransferase" evidence="1">
    <location>
        <begin position="2"/>
        <end position="144"/>
    </location>
</feature>
<dbReference type="EMBL" id="PVWK01000140">
    <property type="protein sequence ID" value="PSB24845.1"/>
    <property type="molecule type" value="Genomic_DNA"/>
</dbReference>
<dbReference type="InterPro" id="IPR000182">
    <property type="entry name" value="GNAT_dom"/>
</dbReference>
<dbReference type="Proteomes" id="UP000239576">
    <property type="component" value="Unassembled WGS sequence"/>
</dbReference>
<keyword evidence="2" id="KW-0808">Transferase</keyword>
<dbReference type="RefSeq" id="WP_106259658.1">
    <property type="nucleotide sequence ID" value="NZ_CAWNSW010000111.1"/>
</dbReference>
<dbReference type="SUPFAM" id="SSF55729">
    <property type="entry name" value="Acyl-CoA N-acyltransferases (Nat)"/>
    <property type="match status" value="1"/>
</dbReference>
<sequence length="144" mass="16534">MIEYRENENLTFEEYYDFLKRSDLGGQYPKERFEERIRKLLARRSIAITARNDDGKLIGIAFGATDFAYFLFVTDLGVDRAYAKQGIGSELLVRIREAVGGEDDISVVTVAHETATGFYEKCGYVSESCLFWKPCNLWSEFKVI</sequence>
<evidence type="ECO:0000259" key="1">
    <source>
        <dbReference type="PROSITE" id="PS51186"/>
    </source>
</evidence>
<dbReference type="InterPro" id="IPR016181">
    <property type="entry name" value="Acyl_CoA_acyltransferase"/>
</dbReference>
<dbReference type="AlphaFoldDB" id="A0A2T1DWH8"/>